<evidence type="ECO:0008006" key="4">
    <source>
        <dbReference type="Google" id="ProtNLM"/>
    </source>
</evidence>
<feature type="compositionally biased region" description="Basic and acidic residues" evidence="1">
    <location>
        <begin position="141"/>
        <end position="153"/>
    </location>
</feature>
<dbReference type="GO" id="GO:0005634">
    <property type="term" value="C:nucleus"/>
    <property type="evidence" value="ECO:0007669"/>
    <property type="project" value="TreeGrafter"/>
</dbReference>
<feature type="region of interest" description="Disordered" evidence="1">
    <location>
        <begin position="172"/>
        <end position="192"/>
    </location>
</feature>
<dbReference type="PANTHER" id="PTHR22446">
    <property type="entry name" value="M-PHASE-SPECIFIC PLK1-INTERACTING PROTEIN"/>
    <property type="match status" value="1"/>
</dbReference>
<protein>
    <recommendedName>
        <fullName evidence="4">M-phase-specific PLK1-interacting protein</fullName>
    </recommendedName>
</protein>
<dbReference type="EMBL" id="JADWDJ010000001">
    <property type="protein sequence ID" value="KAG5286195.1"/>
    <property type="molecule type" value="Genomic_DNA"/>
</dbReference>
<dbReference type="PANTHER" id="PTHR22446:SF3">
    <property type="entry name" value="M-PHASE-SPECIFIC PLK1-INTERACTING PROTEIN"/>
    <property type="match status" value="1"/>
</dbReference>
<name>A0AAV6HGJ0_9TELE</name>
<dbReference type="GO" id="GO:0030496">
    <property type="term" value="C:midbody"/>
    <property type="evidence" value="ECO:0007669"/>
    <property type="project" value="TreeGrafter"/>
</dbReference>
<evidence type="ECO:0000313" key="3">
    <source>
        <dbReference type="Proteomes" id="UP000823561"/>
    </source>
</evidence>
<evidence type="ECO:0000313" key="2">
    <source>
        <dbReference type="EMBL" id="KAG5286195.1"/>
    </source>
</evidence>
<organism evidence="2 3">
    <name type="scientific">Alosa alosa</name>
    <name type="common">allis shad</name>
    <dbReference type="NCBI Taxonomy" id="278164"/>
    <lineage>
        <taxon>Eukaryota</taxon>
        <taxon>Metazoa</taxon>
        <taxon>Chordata</taxon>
        <taxon>Craniata</taxon>
        <taxon>Vertebrata</taxon>
        <taxon>Euteleostomi</taxon>
        <taxon>Actinopterygii</taxon>
        <taxon>Neopterygii</taxon>
        <taxon>Teleostei</taxon>
        <taxon>Clupei</taxon>
        <taxon>Clupeiformes</taxon>
        <taxon>Clupeoidei</taxon>
        <taxon>Clupeidae</taxon>
        <taxon>Alosa</taxon>
    </lineage>
</organism>
<feature type="compositionally biased region" description="Low complexity" evidence="1">
    <location>
        <begin position="39"/>
        <end position="56"/>
    </location>
</feature>
<dbReference type="GO" id="GO:0005813">
    <property type="term" value="C:centrosome"/>
    <property type="evidence" value="ECO:0007669"/>
    <property type="project" value="TreeGrafter"/>
</dbReference>
<feature type="region of interest" description="Disordered" evidence="1">
    <location>
        <begin position="1"/>
        <end position="153"/>
    </location>
</feature>
<dbReference type="AlphaFoldDB" id="A0AAV6HGJ0"/>
<accession>A0AAV6HGJ0</accession>
<feature type="compositionally biased region" description="Pro residues" evidence="1">
    <location>
        <begin position="14"/>
        <end position="28"/>
    </location>
</feature>
<reference evidence="2 3" key="1">
    <citation type="submission" date="2020-10" db="EMBL/GenBank/DDBJ databases">
        <title>Chromosome-scale genome assembly of the Allis shad, Alosa alosa.</title>
        <authorList>
            <person name="Margot Z."/>
            <person name="Christophe K."/>
            <person name="Cabau C."/>
            <person name="Louis A."/>
            <person name="Berthelot C."/>
            <person name="Parey E."/>
            <person name="Roest Crollius H."/>
            <person name="Montfort J."/>
            <person name="Robinson-Rechavi M."/>
            <person name="Bucao C."/>
            <person name="Bouchez O."/>
            <person name="Gislard M."/>
            <person name="Lluch J."/>
            <person name="Milhes M."/>
            <person name="Lampietro C."/>
            <person name="Lopez Roques C."/>
            <person name="Donnadieu C."/>
            <person name="Braasch I."/>
            <person name="Desvignes T."/>
            <person name="Postlethwait J."/>
            <person name="Bobe J."/>
            <person name="Guiguen Y."/>
        </authorList>
    </citation>
    <scope>NUCLEOTIDE SEQUENCE [LARGE SCALE GENOMIC DNA]</scope>
    <source>
        <strain evidence="2">M-15738</strain>
        <tissue evidence="2">Blood</tissue>
    </source>
</reference>
<keyword evidence="3" id="KW-1185">Reference proteome</keyword>
<sequence>MQRPHFRHPANSAGPPPRPGGFRSPPPGFIGGQGGMCSPPWAFAGAPPSPFGPRFGQYCGSPNTPPRDFRGSSTNDSFNRSSGSGGKTRPYGASPGQHTPRRQYENHRGFSPRHSPFQSPSPRHSGYQGSPRSSTPFRSPHGRERVADNVEKYYRPSMLQDPWANLQPVSVTDVQQKCGTPKVTGRQGRYYN</sequence>
<gene>
    <name evidence="2" type="ORF">AALO_G00012090</name>
</gene>
<dbReference type="Pfam" id="PF15502">
    <property type="entry name" value="MPLKIP"/>
    <property type="match status" value="1"/>
</dbReference>
<dbReference type="InterPro" id="IPR026618">
    <property type="entry name" value="MPLKIP-like_vertebrate"/>
</dbReference>
<proteinExistence type="predicted"/>
<feature type="compositionally biased region" description="Polar residues" evidence="1">
    <location>
        <begin position="116"/>
        <end position="137"/>
    </location>
</feature>
<comment type="caution">
    <text evidence="2">The sequence shown here is derived from an EMBL/GenBank/DDBJ whole genome shotgun (WGS) entry which is preliminary data.</text>
</comment>
<dbReference type="InterPro" id="IPR028265">
    <property type="entry name" value="TTDN1/SICKLE"/>
</dbReference>
<feature type="compositionally biased region" description="Polar residues" evidence="1">
    <location>
        <begin position="71"/>
        <end position="82"/>
    </location>
</feature>
<evidence type="ECO:0000256" key="1">
    <source>
        <dbReference type="SAM" id="MobiDB-lite"/>
    </source>
</evidence>
<dbReference type="Proteomes" id="UP000823561">
    <property type="component" value="Chromosome 1"/>
</dbReference>